<dbReference type="PROSITE" id="PS00816">
    <property type="entry name" value="AIPM_HOMOCIT_SYNTH_2"/>
    <property type="match status" value="1"/>
</dbReference>
<organism evidence="4 5">
    <name type="scientific">Desulfovibrio ferrophilus</name>
    <dbReference type="NCBI Taxonomy" id="241368"/>
    <lineage>
        <taxon>Bacteria</taxon>
        <taxon>Pseudomonadati</taxon>
        <taxon>Thermodesulfobacteriota</taxon>
        <taxon>Desulfovibrionia</taxon>
        <taxon>Desulfovibrionales</taxon>
        <taxon>Desulfovibrionaceae</taxon>
        <taxon>Desulfovibrio</taxon>
    </lineage>
</organism>
<dbReference type="Proteomes" id="UP000269883">
    <property type="component" value="Chromosome"/>
</dbReference>
<gene>
    <name evidence="4" type="ORF">DFE_1493</name>
</gene>
<sequence>MLIDTTLREGAQTYGVTFDNSACRELIKTLATAGIEEIEAGWAGQKELGELLSWARGLVGNTALSVWARLKAVDIDLAAAAGADRLNIGVPVSDAHLGSRLGTTRDKLLLELRELIPLARNRGFGYVSIGLEDASRADMGFLLQVARRAAELGADRVRIADTVGIMDPSAMMELTTTLRNIFPAHIAVHCHDDFGMATANAVSALRAGADFADVSVLGIGERTGVSRLEEVASFMSLRSADKRYDLSAIRKACRMVEELADIAVPRNKPICGRDIFACESGLHVDGLLKAPALYEPFPPEAVGQTSSARRIEFGTKSGRSAVGAALKQLGRAGNPGNLSALTEAVRDAARDLGRPLTKHEVADALGA</sequence>
<evidence type="ECO:0000313" key="5">
    <source>
        <dbReference type="Proteomes" id="UP000269883"/>
    </source>
</evidence>
<keyword evidence="2 4" id="KW-0808">Transferase</keyword>
<dbReference type="SUPFAM" id="SSF51569">
    <property type="entry name" value="Aldolase"/>
    <property type="match status" value="1"/>
</dbReference>
<keyword evidence="5" id="KW-1185">Reference proteome</keyword>
<dbReference type="Pfam" id="PF22617">
    <property type="entry name" value="HCS_D2"/>
    <property type="match status" value="1"/>
</dbReference>
<evidence type="ECO:0000313" key="4">
    <source>
        <dbReference type="EMBL" id="BBD08219.1"/>
    </source>
</evidence>
<feature type="domain" description="Pyruvate carboxyltransferase" evidence="3">
    <location>
        <begin position="1"/>
        <end position="250"/>
    </location>
</feature>
<proteinExistence type="inferred from homology"/>
<dbReference type="InterPro" id="IPR013785">
    <property type="entry name" value="Aldolase_TIM"/>
</dbReference>
<dbReference type="GO" id="GO:0019752">
    <property type="term" value="P:carboxylic acid metabolic process"/>
    <property type="evidence" value="ECO:0007669"/>
    <property type="project" value="InterPro"/>
</dbReference>
<dbReference type="Gene3D" id="3.20.20.70">
    <property type="entry name" value="Aldolase class I"/>
    <property type="match status" value="1"/>
</dbReference>
<dbReference type="PROSITE" id="PS50991">
    <property type="entry name" value="PYR_CT"/>
    <property type="match status" value="1"/>
</dbReference>
<evidence type="ECO:0000259" key="3">
    <source>
        <dbReference type="PROSITE" id="PS50991"/>
    </source>
</evidence>
<evidence type="ECO:0000256" key="2">
    <source>
        <dbReference type="ARBA" id="ARBA00022679"/>
    </source>
</evidence>
<dbReference type="KEGG" id="dfl:DFE_1493"/>
<dbReference type="RefSeq" id="WP_126378132.1">
    <property type="nucleotide sequence ID" value="NZ_AP017378.1"/>
</dbReference>
<dbReference type="Gene3D" id="1.10.238.260">
    <property type="match status" value="1"/>
</dbReference>
<accession>A0A2Z6AYA1</accession>
<name>A0A2Z6AYA1_9BACT</name>
<protein>
    <submittedName>
        <fullName evidence="4">Pyruvate carboxyltransferase</fullName>
    </submittedName>
</protein>
<dbReference type="PANTHER" id="PTHR42880:SF1">
    <property type="entry name" value="ISOPROPYLMALATE_HOMOCITRATE_CITRAMALATE SYNTHASE FAMILY PROTEIN"/>
    <property type="match status" value="1"/>
</dbReference>
<dbReference type="InterPro" id="IPR000891">
    <property type="entry name" value="PYR_CT"/>
</dbReference>
<evidence type="ECO:0000256" key="1">
    <source>
        <dbReference type="ARBA" id="ARBA00006154"/>
    </source>
</evidence>
<comment type="similarity">
    <text evidence="1">Belongs to the alpha-IPM synthase/homocitrate synthase family.</text>
</comment>
<keyword evidence="4" id="KW-0670">Pyruvate</keyword>
<dbReference type="InterPro" id="IPR002034">
    <property type="entry name" value="AIPM/Hcit_synth_CS"/>
</dbReference>
<reference evidence="4 5" key="1">
    <citation type="journal article" date="2018" name="Sci. Adv.">
        <title>Multi-heme cytochromes provide a pathway for survival in energy-limited environments.</title>
        <authorList>
            <person name="Deng X."/>
            <person name="Dohmae N."/>
            <person name="Nealson K.H."/>
            <person name="Hashimoto K."/>
            <person name="Okamoto A."/>
        </authorList>
    </citation>
    <scope>NUCLEOTIDE SEQUENCE [LARGE SCALE GENOMIC DNA]</scope>
    <source>
        <strain evidence="4 5">IS5</strain>
    </source>
</reference>
<dbReference type="AlphaFoldDB" id="A0A2Z6AYA1"/>
<dbReference type="EMBL" id="AP017378">
    <property type="protein sequence ID" value="BBD08219.1"/>
    <property type="molecule type" value="Genomic_DNA"/>
</dbReference>
<dbReference type="PANTHER" id="PTHR42880">
    <property type="entry name" value="HOMOCITRATE SYNTHASE"/>
    <property type="match status" value="1"/>
</dbReference>
<dbReference type="InterPro" id="IPR054691">
    <property type="entry name" value="LeuA/HCS_post-cat"/>
</dbReference>
<dbReference type="GO" id="GO:0046912">
    <property type="term" value="F:acyltransferase activity, acyl groups converted into alkyl on transfer"/>
    <property type="evidence" value="ECO:0007669"/>
    <property type="project" value="InterPro"/>
</dbReference>
<dbReference type="OrthoDB" id="9803573at2"/>
<dbReference type="Pfam" id="PF00682">
    <property type="entry name" value="HMGL-like"/>
    <property type="match status" value="1"/>
</dbReference>